<dbReference type="InterPro" id="IPR011992">
    <property type="entry name" value="EF-hand-dom_pair"/>
</dbReference>
<dbReference type="Proteomes" id="UP000626109">
    <property type="component" value="Unassembled WGS sequence"/>
</dbReference>
<proteinExistence type="inferred from homology"/>
<evidence type="ECO:0000256" key="2">
    <source>
        <dbReference type="ARBA" id="ARBA00020786"/>
    </source>
</evidence>
<protein>
    <recommendedName>
        <fullName evidence="2">Calmodulin</fullName>
    </recommendedName>
</protein>
<dbReference type="OrthoDB" id="26525at2759"/>
<dbReference type="Pfam" id="PF13499">
    <property type="entry name" value="EF-hand_7"/>
    <property type="match status" value="2"/>
</dbReference>
<feature type="non-terminal residue" evidence="8">
    <location>
        <position position="278"/>
    </location>
</feature>
<dbReference type="InterPro" id="IPR050230">
    <property type="entry name" value="CALM/Myosin/TropC-like"/>
</dbReference>
<keyword evidence="6" id="KW-0007">Acetylation</keyword>
<evidence type="ECO:0000256" key="3">
    <source>
        <dbReference type="ARBA" id="ARBA00022723"/>
    </source>
</evidence>
<evidence type="ECO:0000313" key="10">
    <source>
        <dbReference type="Proteomes" id="UP000654075"/>
    </source>
</evidence>
<comment type="similarity">
    <text evidence="1">Belongs to the centrin family.</text>
</comment>
<dbReference type="AlphaFoldDB" id="A0A813DMD8"/>
<evidence type="ECO:0000256" key="6">
    <source>
        <dbReference type="ARBA" id="ARBA00022990"/>
    </source>
</evidence>
<dbReference type="SUPFAM" id="SSF47473">
    <property type="entry name" value="EF-hand"/>
    <property type="match status" value="2"/>
</dbReference>
<dbReference type="EMBL" id="CAJNNV010002224">
    <property type="protein sequence ID" value="CAE8586792.1"/>
    <property type="molecule type" value="Genomic_DNA"/>
</dbReference>
<feature type="domain" description="EF-hand" evidence="7">
    <location>
        <begin position="174"/>
        <end position="209"/>
    </location>
</feature>
<dbReference type="EMBL" id="CAJNNW010033931">
    <property type="protein sequence ID" value="CAE8720942.1"/>
    <property type="molecule type" value="Genomic_DNA"/>
</dbReference>
<keyword evidence="4" id="KW-0677">Repeat</keyword>
<keyword evidence="3" id="KW-0479">Metal-binding</keyword>
<organism evidence="8 10">
    <name type="scientific">Polarella glacialis</name>
    <name type="common">Dinoflagellate</name>
    <dbReference type="NCBI Taxonomy" id="89957"/>
    <lineage>
        <taxon>Eukaryota</taxon>
        <taxon>Sar</taxon>
        <taxon>Alveolata</taxon>
        <taxon>Dinophyceae</taxon>
        <taxon>Suessiales</taxon>
        <taxon>Suessiaceae</taxon>
        <taxon>Polarella</taxon>
    </lineage>
</organism>
<comment type="caution">
    <text evidence="8">The sequence shown here is derived from an EMBL/GenBank/DDBJ whole genome shotgun (WGS) entry which is preliminary data.</text>
</comment>
<dbReference type="GO" id="GO:0016460">
    <property type="term" value="C:myosin II complex"/>
    <property type="evidence" value="ECO:0007669"/>
    <property type="project" value="TreeGrafter"/>
</dbReference>
<dbReference type="PANTHER" id="PTHR23048">
    <property type="entry name" value="MYOSIN LIGHT CHAIN 1, 3"/>
    <property type="match status" value="1"/>
</dbReference>
<sequence>AVDEIARYGGRELLDEVEANWSQDQMISLHSLNLRRRLRASKVKSLIPKKEVVLPPDDIVRIRGCFEAIDEDGSGEISEEELSVAFQMMGMKLNKDELRKEFREVDVDQSGSVEWPEFLQLMAKFGAGENLENNFTNERLAELREVFSLFDDDGNGSLDAAELTVVMRTVGLTPSKQEVHNMIDELDANGSGFIEWPEFLFLMSKQVIKPEQQHQFAFEFFDRAREGQIQKADFIKQMLLLSKDFTEEELVEMFEEAKFENGDNDQLTYKEFVKMMMR</sequence>
<dbReference type="PROSITE" id="PS50222">
    <property type="entry name" value="EF_HAND_2"/>
    <property type="match status" value="4"/>
</dbReference>
<evidence type="ECO:0000256" key="4">
    <source>
        <dbReference type="ARBA" id="ARBA00022737"/>
    </source>
</evidence>
<evidence type="ECO:0000313" key="8">
    <source>
        <dbReference type="EMBL" id="CAE8586792.1"/>
    </source>
</evidence>
<feature type="domain" description="EF-hand" evidence="7">
    <location>
        <begin position="57"/>
        <end position="92"/>
    </location>
</feature>
<feature type="domain" description="EF-hand" evidence="7">
    <location>
        <begin position="93"/>
        <end position="128"/>
    </location>
</feature>
<dbReference type="InterPro" id="IPR002048">
    <property type="entry name" value="EF_hand_dom"/>
</dbReference>
<dbReference type="PANTHER" id="PTHR23048:SF0">
    <property type="entry name" value="CALMODULIN LIKE 3"/>
    <property type="match status" value="1"/>
</dbReference>
<evidence type="ECO:0000256" key="5">
    <source>
        <dbReference type="ARBA" id="ARBA00022837"/>
    </source>
</evidence>
<dbReference type="Proteomes" id="UP000654075">
    <property type="component" value="Unassembled WGS sequence"/>
</dbReference>
<dbReference type="PROSITE" id="PS00018">
    <property type="entry name" value="EF_HAND_1"/>
    <property type="match status" value="4"/>
</dbReference>
<dbReference type="GO" id="GO:0005509">
    <property type="term" value="F:calcium ion binding"/>
    <property type="evidence" value="ECO:0007669"/>
    <property type="project" value="InterPro"/>
</dbReference>
<feature type="domain" description="EF-hand" evidence="7">
    <location>
        <begin position="138"/>
        <end position="173"/>
    </location>
</feature>
<dbReference type="InterPro" id="IPR018247">
    <property type="entry name" value="EF_Hand_1_Ca_BS"/>
</dbReference>
<dbReference type="Gene3D" id="1.10.238.10">
    <property type="entry name" value="EF-hand"/>
    <property type="match status" value="3"/>
</dbReference>
<reference evidence="8" key="1">
    <citation type="submission" date="2021-02" db="EMBL/GenBank/DDBJ databases">
        <authorList>
            <person name="Dougan E. K."/>
            <person name="Rhodes N."/>
            <person name="Thang M."/>
            <person name="Chan C."/>
        </authorList>
    </citation>
    <scope>NUCLEOTIDE SEQUENCE</scope>
</reference>
<evidence type="ECO:0000256" key="1">
    <source>
        <dbReference type="ARBA" id="ARBA00005253"/>
    </source>
</evidence>
<dbReference type="SMART" id="SM00054">
    <property type="entry name" value="EFh"/>
    <property type="match status" value="5"/>
</dbReference>
<accession>A0A813DMD8</accession>
<dbReference type="OMA" id="FARNGCG"/>
<dbReference type="CDD" id="cd00051">
    <property type="entry name" value="EFh"/>
    <property type="match status" value="1"/>
</dbReference>
<evidence type="ECO:0000259" key="7">
    <source>
        <dbReference type="PROSITE" id="PS50222"/>
    </source>
</evidence>
<dbReference type="FunFam" id="1.10.238.10:FF:000178">
    <property type="entry name" value="Calmodulin-2 A"/>
    <property type="match status" value="1"/>
</dbReference>
<name>A0A813DMD8_POLGL</name>
<keyword evidence="10" id="KW-1185">Reference proteome</keyword>
<gene>
    <name evidence="8" type="ORF">PGLA1383_LOCUS5639</name>
    <name evidence="9" type="ORF">PGLA2088_LOCUS41624</name>
</gene>
<evidence type="ECO:0000313" key="9">
    <source>
        <dbReference type="EMBL" id="CAE8720942.1"/>
    </source>
</evidence>
<keyword evidence="5" id="KW-0106">Calcium</keyword>